<dbReference type="InterPro" id="IPR052598">
    <property type="entry name" value="IgSF_CEA-related"/>
</dbReference>
<keyword evidence="4" id="KW-0393">Immunoglobulin domain</keyword>
<dbReference type="Proteomes" id="UP001066276">
    <property type="component" value="Chromosome 7"/>
</dbReference>
<evidence type="ECO:0000256" key="4">
    <source>
        <dbReference type="ARBA" id="ARBA00023319"/>
    </source>
</evidence>
<keyword evidence="1" id="KW-0732">Signal</keyword>
<reference evidence="6" key="1">
    <citation type="journal article" date="2022" name="bioRxiv">
        <title>Sequencing and chromosome-scale assembly of the giantPleurodeles waltlgenome.</title>
        <authorList>
            <person name="Brown T."/>
            <person name="Elewa A."/>
            <person name="Iarovenko S."/>
            <person name="Subramanian E."/>
            <person name="Araus A.J."/>
            <person name="Petzold A."/>
            <person name="Susuki M."/>
            <person name="Suzuki K.-i.T."/>
            <person name="Hayashi T."/>
            <person name="Toyoda A."/>
            <person name="Oliveira C."/>
            <person name="Osipova E."/>
            <person name="Leigh N.D."/>
            <person name="Simon A."/>
            <person name="Yun M.H."/>
        </authorList>
    </citation>
    <scope>NUCLEOTIDE SEQUENCE</scope>
    <source>
        <strain evidence="6">20211129_DDA</strain>
        <tissue evidence="6">Liver</tissue>
    </source>
</reference>
<dbReference type="Gene3D" id="2.60.40.10">
    <property type="entry name" value="Immunoglobulins"/>
    <property type="match status" value="1"/>
</dbReference>
<accession>A0AAV7Q3G7</accession>
<feature type="domain" description="Ig-like" evidence="5">
    <location>
        <begin position="13"/>
        <end position="93"/>
    </location>
</feature>
<dbReference type="PANTHER" id="PTHR44337:SF20">
    <property type="entry name" value="CARCINOEMBRYONIC ANTIGEN-RELATED CELL ADHESION MOLECULE 5-RELATED"/>
    <property type="match status" value="1"/>
</dbReference>
<protein>
    <recommendedName>
        <fullName evidence="5">Ig-like domain-containing protein</fullName>
    </recommendedName>
</protein>
<dbReference type="PANTHER" id="PTHR44337">
    <property type="entry name" value="CARCINOEMBRYONIC ANTIGEN-RELATED CELL ADHESION MOLECULE 8"/>
    <property type="match status" value="1"/>
</dbReference>
<dbReference type="Pfam" id="PF13927">
    <property type="entry name" value="Ig_3"/>
    <property type="match status" value="1"/>
</dbReference>
<evidence type="ECO:0000256" key="2">
    <source>
        <dbReference type="ARBA" id="ARBA00023157"/>
    </source>
</evidence>
<dbReference type="PROSITE" id="PS50835">
    <property type="entry name" value="IG_LIKE"/>
    <property type="match status" value="1"/>
</dbReference>
<organism evidence="6 7">
    <name type="scientific">Pleurodeles waltl</name>
    <name type="common">Iberian ribbed newt</name>
    <dbReference type="NCBI Taxonomy" id="8319"/>
    <lineage>
        <taxon>Eukaryota</taxon>
        <taxon>Metazoa</taxon>
        <taxon>Chordata</taxon>
        <taxon>Craniata</taxon>
        <taxon>Vertebrata</taxon>
        <taxon>Euteleostomi</taxon>
        <taxon>Amphibia</taxon>
        <taxon>Batrachia</taxon>
        <taxon>Caudata</taxon>
        <taxon>Salamandroidea</taxon>
        <taxon>Salamandridae</taxon>
        <taxon>Pleurodelinae</taxon>
        <taxon>Pleurodeles</taxon>
    </lineage>
</organism>
<sequence length="134" mass="14555">MSDPQTLTVTHGPENVKIIPPVSQLLQVGDKLSLSCTVESVPAPQYQWLLNNSDLNRPGNTYTIEKVSLRDNGNYTCVAYNTDTGLSAKASVSIAVYGMNAVPMQPDDALVMGNAWCPTFVSVPQARPRLKSHH</sequence>
<dbReference type="AlphaFoldDB" id="A0AAV7Q3G7"/>
<keyword evidence="7" id="KW-1185">Reference proteome</keyword>
<dbReference type="InterPro" id="IPR003599">
    <property type="entry name" value="Ig_sub"/>
</dbReference>
<dbReference type="SMART" id="SM00408">
    <property type="entry name" value="IGc2"/>
    <property type="match status" value="1"/>
</dbReference>
<proteinExistence type="predicted"/>
<dbReference type="SUPFAM" id="SSF48726">
    <property type="entry name" value="Immunoglobulin"/>
    <property type="match status" value="1"/>
</dbReference>
<evidence type="ECO:0000256" key="3">
    <source>
        <dbReference type="ARBA" id="ARBA00023180"/>
    </source>
</evidence>
<evidence type="ECO:0000313" key="7">
    <source>
        <dbReference type="Proteomes" id="UP001066276"/>
    </source>
</evidence>
<name>A0AAV7Q3G7_PLEWA</name>
<keyword evidence="3" id="KW-0325">Glycoprotein</keyword>
<dbReference type="EMBL" id="JANPWB010000011">
    <property type="protein sequence ID" value="KAJ1133218.1"/>
    <property type="molecule type" value="Genomic_DNA"/>
</dbReference>
<evidence type="ECO:0000256" key="1">
    <source>
        <dbReference type="ARBA" id="ARBA00022729"/>
    </source>
</evidence>
<comment type="caution">
    <text evidence="6">The sequence shown here is derived from an EMBL/GenBank/DDBJ whole genome shotgun (WGS) entry which is preliminary data.</text>
</comment>
<gene>
    <name evidence="6" type="ORF">NDU88_011515</name>
</gene>
<evidence type="ECO:0000259" key="5">
    <source>
        <dbReference type="PROSITE" id="PS50835"/>
    </source>
</evidence>
<evidence type="ECO:0000313" key="6">
    <source>
        <dbReference type="EMBL" id="KAJ1133218.1"/>
    </source>
</evidence>
<keyword evidence="2" id="KW-1015">Disulfide bond</keyword>
<dbReference type="InterPro" id="IPR007110">
    <property type="entry name" value="Ig-like_dom"/>
</dbReference>
<dbReference type="InterPro" id="IPR003598">
    <property type="entry name" value="Ig_sub2"/>
</dbReference>
<dbReference type="SMART" id="SM00409">
    <property type="entry name" value="IG"/>
    <property type="match status" value="1"/>
</dbReference>
<dbReference type="InterPro" id="IPR036179">
    <property type="entry name" value="Ig-like_dom_sf"/>
</dbReference>
<dbReference type="InterPro" id="IPR013783">
    <property type="entry name" value="Ig-like_fold"/>
</dbReference>